<evidence type="ECO:0000256" key="1">
    <source>
        <dbReference type="ARBA" id="ARBA00004651"/>
    </source>
</evidence>
<feature type="transmembrane region" description="Helical" evidence="7">
    <location>
        <begin position="338"/>
        <end position="362"/>
    </location>
</feature>
<feature type="transmembrane region" description="Helical" evidence="7">
    <location>
        <begin position="259"/>
        <end position="276"/>
    </location>
</feature>
<dbReference type="Proteomes" id="UP001423409">
    <property type="component" value="Unassembled WGS sequence"/>
</dbReference>
<feature type="transmembrane region" description="Helical" evidence="7">
    <location>
        <begin position="154"/>
        <end position="174"/>
    </location>
</feature>
<dbReference type="InterPro" id="IPR020846">
    <property type="entry name" value="MFS_dom"/>
</dbReference>
<feature type="domain" description="Major facilitator superfamily (MFS) profile" evidence="8">
    <location>
        <begin position="193"/>
        <end position="379"/>
    </location>
</feature>
<dbReference type="Pfam" id="PF07690">
    <property type="entry name" value="MFS_1"/>
    <property type="match status" value="1"/>
</dbReference>
<organism evidence="9 10">
    <name type="scientific">Deinococcus caeni</name>
    <dbReference type="NCBI Taxonomy" id="569127"/>
    <lineage>
        <taxon>Bacteria</taxon>
        <taxon>Thermotogati</taxon>
        <taxon>Deinococcota</taxon>
        <taxon>Deinococci</taxon>
        <taxon>Deinococcales</taxon>
        <taxon>Deinococcaceae</taxon>
        <taxon>Deinococcus</taxon>
    </lineage>
</organism>
<feature type="transmembrane region" description="Helical" evidence="7">
    <location>
        <begin position="229"/>
        <end position="247"/>
    </location>
</feature>
<accession>A0ABP9UD86</accession>
<comment type="subcellular location">
    <subcellularLocation>
        <location evidence="1">Cell membrane</location>
        <topology evidence="1">Multi-pass membrane protein</topology>
    </subcellularLocation>
</comment>
<keyword evidence="10" id="KW-1185">Reference proteome</keyword>
<feature type="transmembrane region" description="Helical" evidence="7">
    <location>
        <begin position="282"/>
        <end position="303"/>
    </location>
</feature>
<feature type="transmembrane region" description="Helical" evidence="7">
    <location>
        <begin position="194"/>
        <end position="217"/>
    </location>
</feature>
<keyword evidence="2" id="KW-0813">Transport</keyword>
<evidence type="ECO:0000256" key="6">
    <source>
        <dbReference type="ARBA" id="ARBA00023136"/>
    </source>
</evidence>
<protein>
    <submittedName>
        <fullName evidence="9">Glycolipid permease LtaA</fullName>
    </submittedName>
</protein>
<dbReference type="PANTHER" id="PTHR23517">
    <property type="entry name" value="RESISTANCE PROTEIN MDTM, PUTATIVE-RELATED-RELATED"/>
    <property type="match status" value="1"/>
</dbReference>
<gene>
    <name evidence="9" type="primary">ltaA_2</name>
    <name evidence="9" type="ORF">Dcae01_02242</name>
</gene>
<keyword evidence="5 7" id="KW-1133">Transmembrane helix</keyword>
<keyword evidence="4 7" id="KW-0812">Transmembrane</keyword>
<proteinExistence type="predicted"/>
<dbReference type="EMBL" id="BAABQU010000026">
    <property type="protein sequence ID" value="GAA5440724.1"/>
    <property type="molecule type" value="Genomic_DNA"/>
</dbReference>
<keyword evidence="3" id="KW-1003">Cell membrane</keyword>
<dbReference type="PROSITE" id="PS50850">
    <property type="entry name" value="MFS"/>
    <property type="match status" value="1"/>
</dbReference>
<evidence type="ECO:0000259" key="8">
    <source>
        <dbReference type="PROSITE" id="PS50850"/>
    </source>
</evidence>
<evidence type="ECO:0000313" key="10">
    <source>
        <dbReference type="Proteomes" id="UP001423409"/>
    </source>
</evidence>
<evidence type="ECO:0000313" key="9">
    <source>
        <dbReference type="EMBL" id="GAA5440724.1"/>
    </source>
</evidence>
<dbReference type="SUPFAM" id="SSF103473">
    <property type="entry name" value="MFS general substrate transporter"/>
    <property type="match status" value="1"/>
</dbReference>
<evidence type="ECO:0000256" key="5">
    <source>
        <dbReference type="ARBA" id="ARBA00022989"/>
    </source>
</evidence>
<evidence type="ECO:0000256" key="3">
    <source>
        <dbReference type="ARBA" id="ARBA00022475"/>
    </source>
</evidence>
<name>A0ABP9UD86_9DEIO</name>
<evidence type="ECO:0000256" key="4">
    <source>
        <dbReference type="ARBA" id="ARBA00022692"/>
    </source>
</evidence>
<dbReference type="Gene3D" id="1.20.1250.20">
    <property type="entry name" value="MFS general substrate transporter like domains"/>
    <property type="match status" value="2"/>
</dbReference>
<evidence type="ECO:0000256" key="7">
    <source>
        <dbReference type="SAM" id="Phobius"/>
    </source>
</evidence>
<dbReference type="InterPro" id="IPR036259">
    <property type="entry name" value="MFS_trans_sf"/>
</dbReference>
<keyword evidence="6 7" id="KW-0472">Membrane</keyword>
<feature type="transmembrane region" description="Helical" evidence="7">
    <location>
        <begin position="315"/>
        <end position="332"/>
    </location>
</feature>
<dbReference type="InterPro" id="IPR011701">
    <property type="entry name" value="MFS"/>
</dbReference>
<feature type="transmembrane region" description="Helical" evidence="7">
    <location>
        <begin position="88"/>
        <end position="106"/>
    </location>
</feature>
<sequence length="379" mass="38469">MLRLLALLTLCETVRTGFFVSALPVSGPALPLSAAAIGAMAGAHYLADALAKGPAGLLIGRWGLGAALLPGPLLGLAALLLARHAPHALSGVLVCAAWGVGYAALWPGVMSASQALAVPGRTARALTVSNLSVAPAILTGALVVGPLMKGWPDLTWTALLATQLLTALLALSLLRVRLPAPERTAPLWRDWRPVAGLLPAAFVQTLAPALLSTVLYPLLDRLDLTVRDLLPGGAVALTTFGLSVWLIGRRADRGDPRRALLPGLLLLAGTFALAAAPGVTTLLPLLGALLGAGYGAFITGWNGLVARTLPEGQRAAAWGTVMAVEALGYAAGPVLGGVAWQLAGVPGVFGLGAAVFLGALLYDLLRHRAPTGKAAGGQG</sequence>
<comment type="caution">
    <text evidence="9">The sequence shown here is derived from an EMBL/GenBank/DDBJ whole genome shotgun (WGS) entry which is preliminary data.</text>
</comment>
<evidence type="ECO:0000256" key="2">
    <source>
        <dbReference type="ARBA" id="ARBA00022448"/>
    </source>
</evidence>
<feature type="transmembrane region" description="Helical" evidence="7">
    <location>
        <begin position="62"/>
        <end position="82"/>
    </location>
</feature>
<reference evidence="9 10" key="1">
    <citation type="submission" date="2024-02" db="EMBL/GenBank/DDBJ databases">
        <title>Deinococcus caeni NBRC 101312.</title>
        <authorList>
            <person name="Ichikawa N."/>
            <person name="Katano-Makiyama Y."/>
            <person name="Hidaka K."/>
        </authorList>
    </citation>
    <scope>NUCLEOTIDE SEQUENCE [LARGE SCALE GENOMIC DNA]</scope>
    <source>
        <strain evidence="9 10">NBRC 101312</strain>
    </source>
</reference>
<dbReference type="InterPro" id="IPR050171">
    <property type="entry name" value="MFS_Transporters"/>
</dbReference>